<dbReference type="InterPro" id="IPR038740">
    <property type="entry name" value="BioF2-like_GNAT_dom"/>
</dbReference>
<name>A0A9D1RHU0_9BACT</name>
<dbReference type="Proteomes" id="UP000824267">
    <property type="component" value="Unassembled WGS sequence"/>
</dbReference>
<gene>
    <name evidence="2" type="ORF">IAC47_06325</name>
</gene>
<comment type="caution">
    <text evidence="2">The sequence shown here is derived from an EMBL/GenBank/DDBJ whole genome shotgun (WGS) entry which is preliminary data.</text>
</comment>
<dbReference type="Gene3D" id="3.40.630.30">
    <property type="match status" value="1"/>
</dbReference>
<organism evidence="2 3">
    <name type="scientific">Candidatus Onthomorpha intestinigallinarum</name>
    <dbReference type="NCBI Taxonomy" id="2840880"/>
    <lineage>
        <taxon>Bacteria</taxon>
        <taxon>Pseudomonadati</taxon>
        <taxon>Bacteroidota</taxon>
        <taxon>Bacteroidia</taxon>
        <taxon>Bacteroidales</taxon>
        <taxon>Candidatus Onthomorpha</taxon>
    </lineage>
</organism>
<dbReference type="Pfam" id="PF13480">
    <property type="entry name" value="Acetyltransf_6"/>
    <property type="match status" value="1"/>
</dbReference>
<protein>
    <submittedName>
        <fullName evidence="2">GNAT family N-acetyltransferase</fullName>
    </submittedName>
</protein>
<dbReference type="EMBL" id="DXGG01000199">
    <property type="protein sequence ID" value="HIW87872.1"/>
    <property type="molecule type" value="Genomic_DNA"/>
</dbReference>
<feature type="domain" description="BioF2-like acetyltransferase" evidence="1">
    <location>
        <begin position="86"/>
        <end position="208"/>
    </location>
</feature>
<evidence type="ECO:0000313" key="3">
    <source>
        <dbReference type="Proteomes" id="UP000824267"/>
    </source>
</evidence>
<reference evidence="2" key="1">
    <citation type="journal article" date="2021" name="PeerJ">
        <title>Extensive microbial diversity within the chicken gut microbiome revealed by metagenomics and culture.</title>
        <authorList>
            <person name="Gilroy R."/>
            <person name="Ravi A."/>
            <person name="Getino M."/>
            <person name="Pursley I."/>
            <person name="Horton D.L."/>
            <person name="Alikhan N.F."/>
            <person name="Baker D."/>
            <person name="Gharbi K."/>
            <person name="Hall N."/>
            <person name="Watson M."/>
            <person name="Adriaenssens E.M."/>
            <person name="Foster-Nyarko E."/>
            <person name="Jarju S."/>
            <person name="Secka A."/>
            <person name="Antonio M."/>
            <person name="Oren A."/>
            <person name="Chaudhuri R.R."/>
            <person name="La Ragione R."/>
            <person name="Hildebrand F."/>
            <person name="Pallen M.J."/>
        </authorList>
    </citation>
    <scope>NUCLEOTIDE SEQUENCE</scope>
    <source>
        <strain evidence="2">Gambia16-930</strain>
    </source>
</reference>
<evidence type="ECO:0000259" key="1">
    <source>
        <dbReference type="Pfam" id="PF13480"/>
    </source>
</evidence>
<dbReference type="InterPro" id="IPR016181">
    <property type="entry name" value="Acyl_CoA_acyltransferase"/>
</dbReference>
<dbReference type="AlphaFoldDB" id="A0A9D1RHU0"/>
<accession>A0A9D1RHU0</accession>
<feature type="non-terminal residue" evidence="2">
    <location>
        <position position="1"/>
    </location>
</feature>
<dbReference type="SUPFAM" id="SSF55729">
    <property type="entry name" value="Acyl-CoA N-acyltransferases (Nat)"/>
    <property type="match status" value="1"/>
</dbReference>
<evidence type="ECO:0000313" key="2">
    <source>
        <dbReference type="EMBL" id="HIW87872.1"/>
    </source>
</evidence>
<reference evidence="2" key="2">
    <citation type="submission" date="2021-04" db="EMBL/GenBank/DDBJ databases">
        <authorList>
            <person name="Gilroy R."/>
        </authorList>
    </citation>
    <scope>NUCLEOTIDE SEQUENCE</scope>
    <source>
        <strain evidence="2">Gambia16-930</strain>
    </source>
</reference>
<proteinExistence type="predicted"/>
<sequence length="247" mass="28940">YGGVWFSYPSNISLCKKYSLEIKAMEYFSEQLKKLRIAFFAARFHHSVTNWLGFYWNGFKQTTFYTYRISGLDDMQSVFANIDGSVKKRIKKLEKDFEITSDLTTREFYEVNRMTYERQGVACPFSYDLFAKVEDACRQRGLGRMFAIRDKESNVHSVAYVVVHDGVCYGLFSGTDPKYRRFNAATLLLLHIINHASQCGCREYDYTGSVMRPIETFIRHFGAIQTPYFYIEKRYSALYSFLLRLKG</sequence>